<proteinExistence type="predicted"/>
<dbReference type="EMBL" id="JAQJAN010000001">
    <property type="protein sequence ID" value="KAJ5740772.1"/>
    <property type="molecule type" value="Genomic_DNA"/>
</dbReference>
<evidence type="ECO:0000313" key="3">
    <source>
        <dbReference type="Proteomes" id="UP001215712"/>
    </source>
</evidence>
<name>A0AAD6N166_9EURO</name>
<feature type="region of interest" description="Disordered" evidence="1">
    <location>
        <begin position="26"/>
        <end position="57"/>
    </location>
</feature>
<evidence type="ECO:0000256" key="1">
    <source>
        <dbReference type="SAM" id="MobiDB-lite"/>
    </source>
</evidence>
<organism evidence="2 3">
    <name type="scientific">Penicillium malachiteum</name>
    <dbReference type="NCBI Taxonomy" id="1324776"/>
    <lineage>
        <taxon>Eukaryota</taxon>
        <taxon>Fungi</taxon>
        <taxon>Dikarya</taxon>
        <taxon>Ascomycota</taxon>
        <taxon>Pezizomycotina</taxon>
        <taxon>Eurotiomycetes</taxon>
        <taxon>Eurotiomycetidae</taxon>
        <taxon>Eurotiales</taxon>
        <taxon>Aspergillaceae</taxon>
        <taxon>Penicillium</taxon>
    </lineage>
</organism>
<keyword evidence="3" id="KW-1185">Reference proteome</keyword>
<sequence>MASLSLRSGTPTFHFRALQIARLSSNTPTAPRSLSSSTTGHFQSVRGVQSTSKNFPIQPIRPTSLSLAWRSPNPSLRSNLNLHLQQSRLYGNSNRNAPTADAVIEELQDLYEIAKDEFEIATESTDGGTIYAASDRDSARDALNDLCATYFLYTHKPGEEDTGILLRSGEKLSGSKLLSGEAVILTEGHEEGEGRVVDTGFEPQNIDVAVRDEVRRRVGQRVRELRNAVEHLEERAMEE</sequence>
<evidence type="ECO:0000313" key="2">
    <source>
        <dbReference type="EMBL" id="KAJ5740772.1"/>
    </source>
</evidence>
<comment type="caution">
    <text evidence="2">The sequence shown here is derived from an EMBL/GenBank/DDBJ whole genome shotgun (WGS) entry which is preliminary data.</text>
</comment>
<dbReference type="AlphaFoldDB" id="A0AAD6N166"/>
<protein>
    <submittedName>
        <fullName evidence="2">Uncharacterized protein</fullName>
    </submittedName>
</protein>
<reference evidence="2" key="1">
    <citation type="journal article" date="2023" name="IMA Fungus">
        <title>Comparative genomic study of the Penicillium genus elucidates a diverse pangenome and 15 lateral gene transfer events.</title>
        <authorList>
            <person name="Petersen C."/>
            <person name="Sorensen T."/>
            <person name="Nielsen M.R."/>
            <person name="Sondergaard T.E."/>
            <person name="Sorensen J.L."/>
            <person name="Fitzpatrick D.A."/>
            <person name="Frisvad J.C."/>
            <person name="Nielsen K.L."/>
        </authorList>
    </citation>
    <scope>NUCLEOTIDE SEQUENCE</scope>
    <source>
        <strain evidence="2">IBT 17514</strain>
    </source>
</reference>
<reference evidence="2" key="2">
    <citation type="submission" date="2023-01" db="EMBL/GenBank/DDBJ databases">
        <authorList>
            <person name="Petersen C."/>
        </authorList>
    </citation>
    <scope>NUCLEOTIDE SEQUENCE</scope>
    <source>
        <strain evidence="2">IBT 17514</strain>
    </source>
</reference>
<gene>
    <name evidence="2" type="ORF">N7493_000644</name>
</gene>
<accession>A0AAD6N166</accession>
<dbReference type="Proteomes" id="UP001215712">
    <property type="component" value="Unassembled WGS sequence"/>
</dbReference>